<keyword evidence="3 8" id="KW-0812">Transmembrane</keyword>
<dbReference type="CDD" id="cd06186">
    <property type="entry name" value="NOX_Duox_like_FAD_NADP"/>
    <property type="match status" value="1"/>
</dbReference>
<evidence type="ECO:0000256" key="6">
    <source>
        <dbReference type="ARBA" id="ARBA00023136"/>
    </source>
</evidence>
<evidence type="ECO:0000259" key="10">
    <source>
        <dbReference type="Pfam" id="PF01794"/>
    </source>
</evidence>
<dbReference type="SFLD" id="SFLDS00052">
    <property type="entry name" value="Ferric_Reductase_Domain"/>
    <property type="match status" value="1"/>
</dbReference>
<sequence length="712" mass="78786">MPAHRLGATTLMWHLLVICLTQVAADGSGILGAGKWLYRPTCAHSCRRLIINSPLVCDDDATSDHTSGSHGQSAAPSTTCFLNNMPFLRTMALCLSTHCASDDIPLSTLQEYWEAHLATGTLSNRLLTPALPYHSALRDAELEQANRRLGNINSGEPLNETMLVTVDVFLPWYNYQKGFEDGEVGHGRNSIVVTTTAVGLPILISLSTLLPYRWISLISYHLDQPLVGCVYRVAFLKAGTMPTLGQALFFAYLVVMNVILMCLPLSLRQPNARLTEPSRQALQVIGDRAGVLAAANLVPLLLTSSRNNILLWLTNWSHTTFLLTHRWLGYIVIVQTVVHSAGLLHYSLLYSNHAADAKLPYWYWGIVSTPALCLVWPLSILPLRQRAYEIFLVTHQLLAALAMITYFLHIWYLFKYNWGYEIWVYVAGAIWFLDRLLRIFRIAANGTRTAVITSLGDGSELLNVQIEGVLAEGHVYLYFPTLTWRFWENHPFSVLSSFDLAAETPMTVESAGDPETTAKRSATAQMEPVTRNPNPGQVRREAAPGIRLLLRPQNGSTFRLLEKVQSKGSPLSIPVWVEDSYHTQSTKKLLRCSSLLCIAGGVGITAVLPVLRSYHGPSAKLFWGVKHDDIVNAVAAEIDGLGARIQTETLIGERLDVETIVQDEILNSEARGTVGIMVCGPAEMADHVRLAIGKVAGRTKRGIIFLDEAFAW</sequence>
<evidence type="ECO:0000313" key="12">
    <source>
        <dbReference type="Proteomes" id="UP000054302"/>
    </source>
</evidence>
<dbReference type="GO" id="GO:0005886">
    <property type="term" value="C:plasma membrane"/>
    <property type="evidence" value="ECO:0007669"/>
    <property type="project" value="TreeGrafter"/>
</dbReference>
<evidence type="ECO:0000256" key="9">
    <source>
        <dbReference type="SAM" id="SignalP"/>
    </source>
</evidence>
<gene>
    <name evidence="11" type="ORF">PV10_03618</name>
</gene>
<feature type="signal peptide" evidence="9">
    <location>
        <begin position="1"/>
        <end position="25"/>
    </location>
</feature>
<dbReference type="GO" id="GO:0006826">
    <property type="term" value="P:iron ion transport"/>
    <property type="evidence" value="ECO:0007669"/>
    <property type="project" value="TreeGrafter"/>
</dbReference>
<dbReference type="InterPro" id="IPR013130">
    <property type="entry name" value="Fe3_Rdtase_TM_dom"/>
</dbReference>
<dbReference type="OrthoDB" id="167398at2759"/>
<feature type="transmembrane region" description="Helical" evidence="8">
    <location>
        <begin position="327"/>
        <end position="349"/>
    </location>
</feature>
<dbReference type="InterPro" id="IPR051410">
    <property type="entry name" value="Ferric/Cupric_Reductase"/>
</dbReference>
<dbReference type="PANTHER" id="PTHR32361:SF9">
    <property type="entry name" value="FERRIC REDUCTASE TRANSMEMBRANE COMPONENT 3-RELATED"/>
    <property type="match status" value="1"/>
</dbReference>
<feature type="domain" description="Ferric oxidoreductase" evidence="10">
    <location>
        <begin position="289"/>
        <end position="404"/>
    </location>
</feature>
<dbReference type="Proteomes" id="UP000054302">
    <property type="component" value="Unassembled WGS sequence"/>
</dbReference>
<keyword evidence="12" id="KW-1185">Reference proteome</keyword>
<evidence type="ECO:0000256" key="7">
    <source>
        <dbReference type="SAM" id="MobiDB-lite"/>
    </source>
</evidence>
<dbReference type="Pfam" id="PF01794">
    <property type="entry name" value="Ferric_reduct"/>
    <property type="match status" value="1"/>
</dbReference>
<evidence type="ECO:0000256" key="1">
    <source>
        <dbReference type="ARBA" id="ARBA00004141"/>
    </source>
</evidence>
<feature type="transmembrane region" description="Helical" evidence="8">
    <location>
        <begin position="420"/>
        <end position="437"/>
    </location>
</feature>
<keyword evidence="5" id="KW-0406">Ion transport</keyword>
<feature type="chain" id="PRO_5002236865" description="Ferric oxidoreductase domain-containing protein" evidence="9">
    <location>
        <begin position="26"/>
        <end position="712"/>
    </location>
</feature>
<keyword evidence="2" id="KW-0813">Transport</keyword>
<proteinExistence type="predicted"/>
<dbReference type="PANTHER" id="PTHR32361">
    <property type="entry name" value="FERRIC/CUPRIC REDUCTASE TRANSMEMBRANE COMPONENT"/>
    <property type="match status" value="1"/>
</dbReference>
<dbReference type="AlphaFoldDB" id="A0A0D1Y5X4"/>
<dbReference type="InterPro" id="IPR039261">
    <property type="entry name" value="FNR_nucleotide-bd"/>
</dbReference>
<dbReference type="Gene3D" id="3.40.50.80">
    <property type="entry name" value="Nucleotide-binding domain of ferredoxin-NADP reductase (FNR) module"/>
    <property type="match status" value="1"/>
</dbReference>
<keyword evidence="6 8" id="KW-0472">Membrane</keyword>
<keyword evidence="4 8" id="KW-1133">Transmembrane helix</keyword>
<evidence type="ECO:0000256" key="4">
    <source>
        <dbReference type="ARBA" id="ARBA00022989"/>
    </source>
</evidence>
<keyword evidence="9" id="KW-0732">Signal</keyword>
<dbReference type="GO" id="GO:0006879">
    <property type="term" value="P:intracellular iron ion homeostasis"/>
    <property type="evidence" value="ECO:0007669"/>
    <property type="project" value="TreeGrafter"/>
</dbReference>
<dbReference type="HOGENOM" id="CLU_010365_2_0_1"/>
<feature type="region of interest" description="Disordered" evidence="7">
    <location>
        <begin position="509"/>
        <end position="538"/>
    </location>
</feature>
<dbReference type="GO" id="GO:0015677">
    <property type="term" value="P:copper ion import"/>
    <property type="evidence" value="ECO:0007669"/>
    <property type="project" value="TreeGrafter"/>
</dbReference>
<feature type="transmembrane region" description="Helical" evidence="8">
    <location>
        <begin position="361"/>
        <end position="383"/>
    </location>
</feature>
<feature type="transmembrane region" description="Helical" evidence="8">
    <location>
        <begin position="390"/>
        <end position="414"/>
    </location>
</feature>
<dbReference type="EMBL" id="KN847521">
    <property type="protein sequence ID" value="KIV96036.1"/>
    <property type="molecule type" value="Genomic_DNA"/>
</dbReference>
<evidence type="ECO:0000256" key="5">
    <source>
        <dbReference type="ARBA" id="ARBA00023065"/>
    </source>
</evidence>
<dbReference type="VEuPathDB" id="FungiDB:PV10_03618"/>
<dbReference type="STRING" id="212818.A0A0D1Y5X4"/>
<feature type="transmembrane region" description="Helical" evidence="8">
    <location>
        <begin position="589"/>
        <end position="611"/>
    </location>
</feature>
<dbReference type="GO" id="GO:0000293">
    <property type="term" value="F:ferric-chelate reductase activity"/>
    <property type="evidence" value="ECO:0007669"/>
    <property type="project" value="TreeGrafter"/>
</dbReference>
<comment type="subcellular location">
    <subcellularLocation>
        <location evidence="1">Membrane</location>
        <topology evidence="1">Multi-pass membrane protein</topology>
    </subcellularLocation>
</comment>
<evidence type="ECO:0000256" key="2">
    <source>
        <dbReference type="ARBA" id="ARBA00022448"/>
    </source>
</evidence>
<dbReference type="SUPFAM" id="SSF52343">
    <property type="entry name" value="Ferredoxin reductase-like, C-terminal NADP-linked domain"/>
    <property type="match status" value="1"/>
</dbReference>
<name>A0A0D1Y5X4_EXOME</name>
<evidence type="ECO:0000256" key="3">
    <source>
        <dbReference type="ARBA" id="ARBA00022692"/>
    </source>
</evidence>
<accession>A0A0D1Y5X4</accession>
<protein>
    <recommendedName>
        <fullName evidence="10">Ferric oxidoreductase domain-containing protein</fullName>
    </recommendedName>
</protein>
<reference evidence="11 12" key="1">
    <citation type="submission" date="2015-01" db="EMBL/GenBank/DDBJ databases">
        <title>The Genome Sequence of Exophiala mesophila CBS40295.</title>
        <authorList>
            <consortium name="The Broad Institute Genomics Platform"/>
            <person name="Cuomo C."/>
            <person name="de Hoog S."/>
            <person name="Gorbushina A."/>
            <person name="Stielow B."/>
            <person name="Teixiera M."/>
            <person name="Abouelleil A."/>
            <person name="Chapman S.B."/>
            <person name="Priest M."/>
            <person name="Young S.K."/>
            <person name="Wortman J."/>
            <person name="Nusbaum C."/>
            <person name="Birren B."/>
        </authorList>
    </citation>
    <scope>NUCLEOTIDE SEQUENCE [LARGE SCALE GENOMIC DNA]</scope>
    <source>
        <strain evidence="11 12">CBS 40295</strain>
    </source>
</reference>
<dbReference type="OMA" id="CIDTYCP"/>
<feature type="transmembrane region" description="Helical" evidence="8">
    <location>
        <begin position="247"/>
        <end position="267"/>
    </location>
</feature>
<dbReference type="SFLD" id="SFLDG01168">
    <property type="entry name" value="Ferric_reductase_subgroup_(FRE"/>
    <property type="match status" value="1"/>
</dbReference>
<dbReference type="GeneID" id="27321463"/>
<evidence type="ECO:0000256" key="8">
    <source>
        <dbReference type="SAM" id="Phobius"/>
    </source>
</evidence>
<organism evidence="11 12">
    <name type="scientific">Exophiala mesophila</name>
    <name type="common">Black yeast-like fungus</name>
    <dbReference type="NCBI Taxonomy" id="212818"/>
    <lineage>
        <taxon>Eukaryota</taxon>
        <taxon>Fungi</taxon>
        <taxon>Dikarya</taxon>
        <taxon>Ascomycota</taxon>
        <taxon>Pezizomycotina</taxon>
        <taxon>Eurotiomycetes</taxon>
        <taxon>Chaetothyriomycetidae</taxon>
        <taxon>Chaetothyriales</taxon>
        <taxon>Herpotrichiellaceae</taxon>
        <taxon>Exophiala</taxon>
    </lineage>
</organism>
<dbReference type="RefSeq" id="XP_016227610.1">
    <property type="nucleotide sequence ID" value="XM_016368092.1"/>
</dbReference>
<evidence type="ECO:0000313" key="11">
    <source>
        <dbReference type="EMBL" id="KIV96036.1"/>
    </source>
</evidence>